<evidence type="ECO:0000313" key="12">
    <source>
        <dbReference type="Proteomes" id="UP000092401"/>
    </source>
</evidence>
<dbReference type="Proteomes" id="UP000092403">
    <property type="component" value="Unassembled WGS sequence"/>
</dbReference>
<organism evidence="8 12">
    <name type="scientific">Candidatus Methanofastidiosum methylothiophilum</name>
    <dbReference type="NCBI Taxonomy" id="1705564"/>
    <lineage>
        <taxon>Archaea</taxon>
        <taxon>Methanobacteriati</taxon>
        <taxon>Methanobacteriota</taxon>
        <taxon>Stenosarchaea group</taxon>
        <taxon>Candidatus Methanofastidiosia</taxon>
        <taxon>Candidatus Methanofastidiosales</taxon>
        <taxon>Candidatus Methanofastidiosaceae</taxon>
        <taxon>Candidatus Methanofastidiosum</taxon>
    </lineage>
</organism>
<dbReference type="Proteomes" id="UP000091929">
    <property type="component" value="Unassembled WGS sequence"/>
</dbReference>
<sequence>MTSILIVDDTADNVKLIKAMIKSVATEIDIAVDGEEALNKITNNDYDIVLLDIMLPKLSGIDVLKKVREREIDIPIIVMTAYGSEELAVETLREGGDDYLINKPIRTEDLLEAINKALEKRKSKNLEEEFTNEDAYSLISEFENNLREFLLEALKRKYGPSWWDRGIPNFIKSICLKRQNDAIVRKREVYPPLFYTDFSHYLPIVLFKNNEKEIDNWKDVFEYYFVSIGWIKGRLIELTEIRNEIVHPKKITKRQFKKMKLYIDEINEYMDRPHD</sequence>
<proteinExistence type="predicted"/>
<name>A0A150IJS2_9EURY</name>
<evidence type="ECO:0000313" key="9">
    <source>
        <dbReference type="EMBL" id="KYC48738.1"/>
    </source>
</evidence>
<keyword evidence="5" id="KW-0804">Transcription</keyword>
<comment type="caution">
    <text evidence="8">The sequence shown here is derived from an EMBL/GenBank/DDBJ whole genome shotgun (WGS) entry which is preliminary data.</text>
</comment>
<evidence type="ECO:0000313" key="10">
    <source>
        <dbReference type="EMBL" id="KYC51386.1"/>
    </source>
</evidence>
<dbReference type="GO" id="GO:0000976">
    <property type="term" value="F:transcription cis-regulatory region binding"/>
    <property type="evidence" value="ECO:0007669"/>
    <property type="project" value="TreeGrafter"/>
</dbReference>
<dbReference type="Pfam" id="PF00072">
    <property type="entry name" value="Response_reg"/>
    <property type="match status" value="1"/>
</dbReference>
<dbReference type="AlphaFoldDB" id="A0A150IJS2"/>
<dbReference type="GO" id="GO:0032993">
    <property type="term" value="C:protein-DNA complex"/>
    <property type="evidence" value="ECO:0007669"/>
    <property type="project" value="TreeGrafter"/>
</dbReference>
<dbReference type="GO" id="GO:0000156">
    <property type="term" value="F:phosphorelay response regulator activity"/>
    <property type="evidence" value="ECO:0007669"/>
    <property type="project" value="TreeGrafter"/>
</dbReference>
<dbReference type="EMBL" id="LNGF01000001">
    <property type="protein sequence ID" value="KYC48738.1"/>
    <property type="molecule type" value="Genomic_DNA"/>
</dbReference>
<evidence type="ECO:0000313" key="11">
    <source>
        <dbReference type="Proteomes" id="UP000091929"/>
    </source>
</evidence>
<evidence type="ECO:0000256" key="3">
    <source>
        <dbReference type="ARBA" id="ARBA00023015"/>
    </source>
</evidence>
<dbReference type="EMBL" id="LNJC01000001">
    <property type="protein sequence ID" value="KYC51386.1"/>
    <property type="molecule type" value="Genomic_DNA"/>
</dbReference>
<evidence type="ECO:0000256" key="4">
    <source>
        <dbReference type="ARBA" id="ARBA00023125"/>
    </source>
</evidence>
<keyword evidence="4" id="KW-0238">DNA-binding</keyword>
<dbReference type="PANTHER" id="PTHR48111:SF1">
    <property type="entry name" value="TWO-COMPONENT RESPONSE REGULATOR ORR33"/>
    <property type="match status" value="1"/>
</dbReference>
<gene>
    <name evidence="8" type="ORF">APG10_00983</name>
    <name evidence="9" type="ORF">APG11_00049</name>
    <name evidence="10" type="ORF">APG12_00048</name>
</gene>
<dbReference type="Gene3D" id="3.40.50.2300">
    <property type="match status" value="1"/>
</dbReference>
<feature type="domain" description="Response regulatory" evidence="7">
    <location>
        <begin position="3"/>
        <end position="118"/>
    </location>
</feature>
<dbReference type="SMART" id="SM00448">
    <property type="entry name" value="REC"/>
    <property type="match status" value="1"/>
</dbReference>
<keyword evidence="2" id="KW-0902">Two-component regulatory system</keyword>
<dbReference type="SUPFAM" id="SSF52172">
    <property type="entry name" value="CheY-like"/>
    <property type="match status" value="1"/>
</dbReference>
<accession>A0A150J2E3</accession>
<evidence type="ECO:0000256" key="5">
    <source>
        <dbReference type="ARBA" id="ARBA00023163"/>
    </source>
</evidence>
<evidence type="ECO:0000256" key="2">
    <source>
        <dbReference type="ARBA" id="ARBA00023012"/>
    </source>
</evidence>
<dbReference type="CDD" id="cd00156">
    <property type="entry name" value="REC"/>
    <property type="match status" value="1"/>
</dbReference>
<feature type="modified residue" description="4-aspartylphosphate" evidence="6">
    <location>
        <position position="52"/>
    </location>
</feature>
<reference evidence="11 12" key="1">
    <citation type="journal article" date="2016" name="ISME J.">
        <title>Chasing the elusive Euryarchaeota class WSA2: genomes reveal a uniquely fastidious methyl-reducing methanogen.</title>
        <authorList>
            <person name="Nobu M.K."/>
            <person name="Narihiro T."/>
            <person name="Kuroda K."/>
            <person name="Mei R."/>
            <person name="Liu W.T."/>
        </authorList>
    </citation>
    <scope>NUCLEOTIDE SEQUENCE [LARGE SCALE GENOMIC DNA]</scope>
    <source>
        <strain evidence="8">B03fssc0709_Meth_Bin005</strain>
        <strain evidence="9">B15fssc0709_Meth_Bin003</strain>
        <strain evidence="10">BMIXfssc0709_Meth_Bin006</strain>
    </source>
</reference>
<dbReference type="PROSITE" id="PS50110">
    <property type="entry name" value="RESPONSE_REGULATORY"/>
    <property type="match status" value="1"/>
</dbReference>
<evidence type="ECO:0000256" key="6">
    <source>
        <dbReference type="PROSITE-ProRule" id="PRU00169"/>
    </source>
</evidence>
<protein>
    <submittedName>
        <fullName evidence="8">Transcriptional regulatory protein ZraR</fullName>
    </submittedName>
</protein>
<dbReference type="Proteomes" id="UP000092401">
    <property type="component" value="Unassembled WGS sequence"/>
</dbReference>
<dbReference type="GO" id="GO:0005829">
    <property type="term" value="C:cytosol"/>
    <property type="evidence" value="ECO:0007669"/>
    <property type="project" value="TreeGrafter"/>
</dbReference>
<dbReference type="GO" id="GO:0006355">
    <property type="term" value="P:regulation of DNA-templated transcription"/>
    <property type="evidence" value="ECO:0007669"/>
    <property type="project" value="TreeGrafter"/>
</dbReference>
<evidence type="ECO:0000313" key="8">
    <source>
        <dbReference type="EMBL" id="KYC45280.1"/>
    </source>
</evidence>
<accession>A0A150IJS2</accession>
<dbReference type="PANTHER" id="PTHR48111">
    <property type="entry name" value="REGULATOR OF RPOS"/>
    <property type="match status" value="1"/>
</dbReference>
<dbReference type="EMBL" id="LNGE01000023">
    <property type="protein sequence ID" value="KYC45280.1"/>
    <property type="molecule type" value="Genomic_DNA"/>
</dbReference>
<dbReference type="InterPro" id="IPR011006">
    <property type="entry name" value="CheY-like_superfamily"/>
</dbReference>
<evidence type="ECO:0000256" key="1">
    <source>
        <dbReference type="ARBA" id="ARBA00022553"/>
    </source>
</evidence>
<keyword evidence="3" id="KW-0805">Transcription regulation</keyword>
<dbReference type="InterPro" id="IPR001789">
    <property type="entry name" value="Sig_transdc_resp-reg_receiver"/>
</dbReference>
<dbReference type="InterPro" id="IPR039420">
    <property type="entry name" value="WalR-like"/>
</dbReference>
<evidence type="ECO:0000259" key="7">
    <source>
        <dbReference type="PROSITE" id="PS50110"/>
    </source>
</evidence>
<accession>A0A150IV48</accession>
<keyword evidence="1 6" id="KW-0597">Phosphoprotein</keyword>